<keyword evidence="7 12" id="KW-0220">Diaminopimelate biosynthesis</keyword>
<dbReference type="RefSeq" id="WP_133587140.1">
    <property type="nucleotide sequence ID" value="NZ_CP037953.1"/>
</dbReference>
<dbReference type="PROSITE" id="PS00666">
    <property type="entry name" value="DHDPS_2"/>
    <property type="match status" value="1"/>
</dbReference>
<comment type="pathway">
    <text evidence="2 12">Amino-acid biosynthesis; L-lysine biosynthesis via DAP pathway; (S)-tetrahydrodipicolinate from L-aspartate: step 3/4.</text>
</comment>
<protein>
    <recommendedName>
        <fullName evidence="4 12">4-hydroxy-tetrahydrodipicolinate synthase</fullName>
        <shortName evidence="12">HTPA synthase</shortName>
        <ecNumber evidence="4 12">4.3.3.7</ecNumber>
    </recommendedName>
</protein>
<evidence type="ECO:0000256" key="11">
    <source>
        <dbReference type="ARBA" id="ARBA00047836"/>
    </source>
</evidence>
<feature type="site" description="Part of a proton relay during catalysis" evidence="12">
    <location>
        <position position="44"/>
    </location>
</feature>
<comment type="caution">
    <text evidence="12">Was originally thought to be a dihydrodipicolinate synthase (DHDPS), catalyzing the condensation of (S)-aspartate-beta-semialdehyde [(S)-ASA] and pyruvate to dihydrodipicolinate (DHDP). However, it was shown in E.coli that the product of the enzymatic reaction is not dihydrodipicolinate but in fact (4S)-4-hydroxy-2,3,4,5-tetrahydro-(2S)-dipicolinic acid (HTPA), and that the consecutive dehydration reaction leading to DHDP is not spontaneous but catalyzed by DapB.</text>
</comment>
<comment type="function">
    <text evidence="1 12">Catalyzes the condensation of (S)-aspartate-beta-semialdehyde [(S)-ASA] and pyruvate to 4-hydroxy-tetrahydrodipicolinate (HTPA).</text>
</comment>
<dbReference type="InterPro" id="IPR020624">
    <property type="entry name" value="Schiff_base-form_aldolases_CS"/>
</dbReference>
<evidence type="ECO:0000256" key="2">
    <source>
        <dbReference type="ARBA" id="ARBA00005120"/>
    </source>
</evidence>
<dbReference type="EMBL" id="SNYM01000001">
    <property type="protein sequence ID" value="TDQ51280.1"/>
    <property type="molecule type" value="Genomic_DNA"/>
</dbReference>
<dbReference type="Proteomes" id="UP000295375">
    <property type="component" value="Unassembled WGS sequence"/>
</dbReference>
<dbReference type="CDD" id="cd00950">
    <property type="entry name" value="DHDPS"/>
    <property type="match status" value="1"/>
</dbReference>
<dbReference type="InterPro" id="IPR002220">
    <property type="entry name" value="DapA-like"/>
</dbReference>
<gene>
    <name evidence="12" type="primary">dapA</name>
    <name evidence="16" type="ORF">EV696_101253</name>
</gene>
<evidence type="ECO:0000256" key="15">
    <source>
        <dbReference type="PIRSR" id="PIRSR001365-2"/>
    </source>
</evidence>
<feature type="binding site" evidence="12 15">
    <location>
        <position position="203"/>
    </location>
    <ligand>
        <name>pyruvate</name>
        <dbReference type="ChEBI" id="CHEBI:15361"/>
    </ligand>
</feature>
<keyword evidence="5 12" id="KW-0963">Cytoplasm</keyword>
<dbReference type="PRINTS" id="PR00146">
    <property type="entry name" value="DHPICSNTHASE"/>
</dbReference>
<name>A0A4R6UVC0_9GAMM</name>
<dbReference type="PIRSF" id="PIRSF001365">
    <property type="entry name" value="DHDPS"/>
    <property type="match status" value="1"/>
</dbReference>
<dbReference type="HAMAP" id="MF_00418">
    <property type="entry name" value="DapA"/>
    <property type="match status" value="1"/>
</dbReference>
<evidence type="ECO:0000256" key="14">
    <source>
        <dbReference type="PIRSR" id="PIRSR001365-1"/>
    </source>
</evidence>
<evidence type="ECO:0000313" key="17">
    <source>
        <dbReference type="Proteomes" id="UP000295375"/>
    </source>
</evidence>
<dbReference type="EC" id="4.3.3.7" evidence="4 12"/>
<evidence type="ECO:0000313" key="16">
    <source>
        <dbReference type="EMBL" id="TDQ51280.1"/>
    </source>
</evidence>
<comment type="caution">
    <text evidence="16">The sequence shown here is derived from an EMBL/GenBank/DDBJ whole genome shotgun (WGS) entry which is preliminary data.</text>
</comment>
<proteinExistence type="inferred from homology"/>
<reference evidence="16 17" key="1">
    <citation type="submission" date="2019-03" db="EMBL/GenBank/DDBJ databases">
        <title>Genomic Encyclopedia of Type Strains, Phase IV (KMG-IV): sequencing the most valuable type-strain genomes for metagenomic binning, comparative biology and taxonomic classification.</title>
        <authorList>
            <person name="Goeker M."/>
        </authorList>
    </citation>
    <scope>NUCLEOTIDE SEQUENCE [LARGE SCALE GENOMIC DNA]</scope>
    <source>
        <strain evidence="16 17">DSM 103792</strain>
    </source>
</reference>
<dbReference type="SMART" id="SM01130">
    <property type="entry name" value="DHDPS"/>
    <property type="match status" value="1"/>
</dbReference>
<dbReference type="GO" id="GO:0008840">
    <property type="term" value="F:4-hydroxy-tetrahydrodipicolinate synthase activity"/>
    <property type="evidence" value="ECO:0007669"/>
    <property type="project" value="UniProtKB-UniRule"/>
</dbReference>
<dbReference type="NCBIfam" id="TIGR00674">
    <property type="entry name" value="dapA"/>
    <property type="match status" value="1"/>
</dbReference>
<dbReference type="InterPro" id="IPR013785">
    <property type="entry name" value="Aldolase_TIM"/>
</dbReference>
<evidence type="ECO:0000256" key="13">
    <source>
        <dbReference type="PIRNR" id="PIRNR001365"/>
    </source>
</evidence>
<evidence type="ECO:0000256" key="8">
    <source>
        <dbReference type="ARBA" id="ARBA00023154"/>
    </source>
</evidence>
<dbReference type="OrthoDB" id="9782828at2"/>
<accession>A0A4R6UVC0</accession>
<dbReference type="UniPathway" id="UPA00034">
    <property type="reaction ID" value="UER00017"/>
</dbReference>
<dbReference type="InterPro" id="IPR020625">
    <property type="entry name" value="Schiff_base-form_aldolases_AS"/>
</dbReference>
<sequence>MFRGSIVALITPMTANGGIDTARLKQLVEWHIGQGTHGIVAMGTTGESATLTDDEYLHVVKTVVETVAARIPVIAGTGSAATAKAVALTRKAESLGVDGTLCVTPYYLRPTQEGLYQHFIAVADAAAKPVLLYNVPGRTGCDLLPETVIRLAKHSQIAGIKEATGKLERLSAIQAGAGKDFLMLSGDDATACAFMLQGGHGVISVTSNVAPKAMAEMCEAALANRVGIARELDERLQGLHNDLFVEPNPTPAKWAVSQLLGGSDNLRLPLLPLTEANKPVVRAAMRRAGVIE</sequence>
<evidence type="ECO:0000256" key="3">
    <source>
        <dbReference type="ARBA" id="ARBA00007592"/>
    </source>
</evidence>
<evidence type="ECO:0000256" key="10">
    <source>
        <dbReference type="ARBA" id="ARBA00023270"/>
    </source>
</evidence>
<comment type="similarity">
    <text evidence="3 12 13">Belongs to the DapA family.</text>
</comment>
<dbReference type="PANTHER" id="PTHR12128:SF66">
    <property type="entry name" value="4-HYDROXY-2-OXOGLUTARATE ALDOLASE, MITOCHONDRIAL"/>
    <property type="match status" value="1"/>
</dbReference>
<feature type="binding site" evidence="12 15">
    <location>
        <position position="45"/>
    </location>
    <ligand>
        <name>pyruvate</name>
        <dbReference type="ChEBI" id="CHEBI:15361"/>
    </ligand>
</feature>
<evidence type="ECO:0000256" key="6">
    <source>
        <dbReference type="ARBA" id="ARBA00022605"/>
    </source>
</evidence>
<dbReference type="Gene3D" id="3.20.20.70">
    <property type="entry name" value="Aldolase class I"/>
    <property type="match status" value="1"/>
</dbReference>
<evidence type="ECO:0000256" key="1">
    <source>
        <dbReference type="ARBA" id="ARBA00003294"/>
    </source>
</evidence>
<comment type="subunit">
    <text evidence="12">Homotetramer; dimer of dimers.</text>
</comment>
<dbReference type="GO" id="GO:0009089">
    <property type="term" value="P:lysine biosynthetic process via diaminopimelate"/>
    <property type="evidence" value="ECO:0007669"/>
    <property type="project" value="UniProtKB-UniRule"/>
</dbReference>
<feature type="active site" description="Schiff-base intermediate with substrate" evidence="12 14">
    <location>
        <position position="161"/>
    </location>
</feature>
<evidence type="ECO:0000256" key="9">
    <source>
        <dbReference type="ARBA" id="ARBA00023239"/>
    </source>
</evidence>
<keyword evidence="17" id="KW-1185">Reference proteome</keyword>
<comment type="subcellular location">
    <subcellularLocation>
        <location evidence="12">Cytoplasm</location>
    </subcellularLocation>
</comment>
<dbReference type="Pfam" id="PF00701">
    <property type="entry name" value="DHDPS"/>
    <property type="match status" value="1"/>
</dbReference>
<comment type="catalytic activity">
    <reaction evidence="11 12">
        <text>L-aspartate 4-semialdehyde + pyruvate = (2S,4S)-4-hydroxy-2,3,4,5-tetrahydrodipicolinate + H2O + H(+)</text>
        <dbReference type="Rhea" id="RHEA:34171"/>
        <dbReference type="ChEBI" id="CHEBI:15361"/>
        <dbReference type="ChEBI" id="CHEBI:15377"/>
        <dbReference type="ChEBI" id="CHEBI:15378"/>
        <dbReference type="ChEBI" id="CHEBI:67139"/>
        <dbReference type="ChEBI" id="CHEBI:537519"/>
        <dbReference type="EC" id="4.3.3.7"/>
    </reaction>
</comment>
<keyword evidence="8 12" id="KW-0457">Lysine biosynthesis</keyword>
<dbReference type="GO" id="GO:0019877">
    <property type="term" value="P:diaminopimelate biosynthetic process"/>
    <property type="evidence" value="ECO:0007669"/>
    <property type="project" value="UniProtKB-UniRule"/>
</dbReference>
<evidence type="ECO:0000256" key="4">
    <source>
        <dbReference type="ARBA" id="ARBA00012086"/>
    </source>
</evidence>
<dbReference type="GO" id="GO:0005829">
    <property type="term" value="C:cytosol"/>
    <property type="evidence" value="ECO:0007669"/>
    <property type="project" value="TreeGrafter"/>
</dbReference>
<keyword evidence="10 12" id="KW-0704">Schiff base</keyword>
<evidence type="ECO:0000256" key="7">
    <source>
        <dbReference type="ARBA" id="ARBA00022915"/>
    </source>
</evidence>
<keyword evidence="9 12" id="KW-0456">Lyase</keyword>
<keyword evidence="6 12" id="KW-0028">Amino-acid biosynthesis</keyword>
<dbReference type="AlphaFoldDB" id="A0A4R6UVC0"/>
<dbReference type="InterPro" id="IPR005263">
    <property type="entry name" value="DapA"/>
</dbReference>
<organism evidence="16 17">
    <name type="scientific">Permianibacter aggregans</name>
    <dbReference type="NCBI Taxonomy" id="1510150"/>
    <lineage>
        <taxon>Bacteria</taxon>
        <taxon>Pseudomonadati</taxon>
        <taxon>Pseudomonadota</taxon>
        <taxon>Gammaproteobacteria</taxon>
        <taxon>Pseudomonadales</taxon>
        <taxon>Pseudomonadaceae</taxon>
        <taxon>Permianibacter</taxon>
    </lineage>
</organism>
<feature type="active site" description="Proton donor/acceptor" evidence="12 14">
    <location>
        <position position="133"/>
    </location>
</feature>
<dbReference type="SUPFAM" id="SSF51569">
    <property type="entry name" value="Aldolase"/>
    <property type="match status" value="1"/>
</dbReference>
<dbReference type="PANTHER" id="PTHR12128">
    <property type="entry name" value="DIHYDRODIPICOLINATE SYNTHASE"/>
    <property type="match status" value="1"/>
</dbReference>
<dbReference type="PROSITE" id="PS00665">
    <property type="entry name" value="DHDPS_1"/>
    <property type="match status" value="1"/>
</dbReference>
<evidence type="ECO:0000256" key="12">
    <source>
        <dbReference type="HAMAP-Rule" id="MF_00418"/>
    </source>
</evidence>
<evidence type="ECO:0000256" key="5">
    <source>
        <dbReference type="ARBA" id="ARBA00022490"/>
    </source>
</evidence>
<feature type="site" description="Part of a proton relay during catalysis" evidence="12">
    <location>
        <position position="107"/>
    </location>
</feature>